<evidence type="ECO:0000256" key="5">
    <source>
        <dbReference type="SAM" id="MobiDB-lite"/>
    </source>
</evidence>
<dbReference type="InterPro" id="IPR051169">
    <property type="entry name" value="NADH-Q_oxidoreductase"/>
</dbReference>
<dbReference type="Gene3D" id="3.50.50.100">
    <property type="match status" value="1"/>
</dbReference>
<keyword evidence="8" id="KW-1185">Reference proteome</keyword>
<dbReference type="PRINTS" id="PR00368">
    <property type="entry name" value="FADPNR"/>
</dbReference>
<feature type="compositionally biased region" description="Low complexity" evidence="5">
    <location>
        <begin position="49"/>
        <end position="66"/>
    </location>
</feature>
<dbReference type="PRINTS" id="PR00411">
    <property type="entry name" value="PNDRDTASEI"/>
</dbReference>
<dbReference type="InterPro" id="IPR036188">
    <property type="entry name" value="FAD/NAD-bd_sf"/>
</dbReference>
<dbReference type="InterPro" id="IPR023753">
    <property type="entry name" value="FAD/NAD-binding_dom"/>
</dbReference>
<dbReference type="PANTHER" id="PTHR42913">
    <property type="entry name" value="APOPTOSIS-INDUCING FACTOR 1"/>
    <property type="match status" value="1"/>
</dbReference>
<dbReference type="Proteomes" id="UP001472866">
    <property type="component" value="Chromosome 04"/>
</dbReference>
<dbReference type="GO" id="GO:0009507">
    <property type="term" value="C:chloroplast"/>
    <property type="evidence" value="ECO:0007669"/>
    <property type="project" value="TreeGrafter"/>
</dbReference>
<organism evidence="7 8">
    <name type="scientific">Chloropicon roscoffensis</name>
    <dbReference type="NCBI Taxonomy" id="1461544"/>
    <lineage>
        <taxon>Eukaryota</taxon>
        <taxon>Viridiplantae</taxon>
        <taxon>Chlorophyta</taxon>
        <taxon>Chloropicophyceae</taxon>
        <taxon>Chloropicales</taxon>
        <taxon>Chloropicaceae</taxon>
        <taxon>Chloropicon</taxon>
    </lineage>
</organism>
<keyword evidence="3" id="KW-0274">FAD</keyword>
<dbReference type="GO" id="GO:0019646">
    <property type="term" value="P:aerobic electron transport chain"/>
    <property type="evidence" value="ECO:0007669"/>
    <property type="project" value="TreeGrafter"/>
</dbReference>
<dbReference type="GO" id="GO:0003955">
    <property type="term" value="F:NAD(P)H dehydrogenase (quinone) activity"/>
    <property type="evidence" value="ECO:0007669"/>
    <property type="project" value="TreeGrafter"/>
</dbReference>
<gene>
    <name evidence="7" type="ORF">HKI87_04g32420</name>
</gene>
<keyword evidence="4" id="KW-0560">Oxidoreductase</keyword>
<evidence type="ECO:0000256" key="1">
    <source>
        <dbReference type="ARBA" id="ARBA00001974"/>
    </source>
</evidence>
<dbReference type="EMBL" id="CP151504">
    <property type="protein sequence ID" value="WZN61707.1"/>
    <property type="molecule type" value="Genomic_DNA"/>
</dbReference>
<evidence type="ECO:0000256" key="3">
    <source>
        <dbReference type="ARBA" id="ARBA00022827"/>
    </source>
</evidence>
<proteinExistence type="predicted"/>
<feature type="region of interest" description="Disordered" evidence="5">
    <location>
        <begin position="333"/>
        <end position="363"/>
    </location>
</feature>
<reference evidence="7 8" key="1">
    <citation type="submission" date="2024-03" db="EMBL/GenBank/DDBJ databases">
        <title>Complete genome sequence of the green alga Chloropicon roscoffensis RCC1871.</title>
        <authorList>
            <person name="Lemieux C."/>
            <person name="Pombert J.-F."/>
            <person name="Otis C."/>
            <person name="Turmel M."/>
        </authorList>
    </citation>
    <scope>NUCLEOTIDE SEQUENCE [LARGE SCALE GENOMIC DNA]</scope>
    <source>
        <strain evidence="7 8">RCC1871</strain>
    </source>
</reference>
<dbReference type="PANTHER" id="PTHR42913:SF4">
    <property type="entry name" value="ALTERNATIVE NAD(P)H-UBIQUINONE OXIDOREDUCTASE C1, CHLOROPLASTIC_MITOCHONDRIAL"/>
    <property type="match status" value="1"/>
</dbReference>
<dbReference type="AlphaFoldDB" id="A0AAX4P5U9"/>
<evidence type="ECO:0000313" key="7">
    <source>
        <dbReference type="EMBL" id="WZN61707.1"/>
    </source>
</evidence>
<name>A0AAX4P5U9_9CHLO</name>
<keyword evidence="2" id="KW-0285">Flavoprotein</keyword>
<evidence type="ECO:0000256" key="4">
    <source>
        <dbReference type="ARBA" id="ARBA00023002"/>
    </source>
</evidence>
<protein>
    <submittedName>
        <fullName evidence="7">Alternative NAD(P)H-ubiquinone oxidoreductase C1</fullName>
    </submittedName>
</protein>
<dbReference type="SUPFAM" id="SSF51905">
    <property type="entry name" value="FAD/NAD(P)-binding domain"/>
    <property type="match status" value="2"/>
</dbReference>
<evidence type="ECO:0000256" key="2">
    <source>
        <dbReference type="ARBA" id="ARBA00022630"/>
    </source>
</evidence>
<evidence type="ECO:0000313" key="8">
    <source>
        <dbReference type="Proteomes" id="UP001472866"/>
    </source>
</evidence>
<dbReference type="Pfam" id="PF07992">
    <property type="entry name" value="Pyr_redox_2"/>
    <property type="match status" value="1"/>
</dbReference>
<dbReference type="GO" id="GO:0042372">
    <property type="term" value="P:phylloquinone biosynthetic process"/>
    <property type="evidence" value="ECO:0007669"/>
    <property type="project" value="TreeGrafter"/>
</dbReference>
<sequence length="493" mass="53274">MSAERVIGAARACPALVRSDVRRLRRRPTRSSDHGLRRVTGPRDLGGVQAQATAPDAPSTSSATAAGTGRKVSRNPKVCVVGGGFGGLYTALRLSTLVWPGNSKPEITLVDQRDRFVFKPLLYELLTEELELDEVAPRFVDVLSRSGVRFQQGKVGEILPRGEEDGEGKVRLEGGAEIDYDYLVVAFGSGTRLDIVEGAEENAMPFCNLEDAIGLKEYLRREAGEGRRPKLAVVGGGVNGVELAASLADRCGDQALVQVITPGEDILESYPKDQRRNAWNALSAGGVEVRLGTKVRKIEKGAEDGGRYRLSVENAECGEEVVEVDKVLWTAGQKPSPIPEGVRESGAPGGSGSSESSFFTRNESGNVVTDENLRMVDSSYVFALGDIAVLAGEKESKYAFTAQVAFQQSDYVAWNVWSTINNQPLLPFQYQHLGDMMSLGQSEATVALPIGGLNLTGLPASLLRKTAYIYRMPTLEYTARLGFNWASKLLMGK</sequence>
<feature type="domain" description="FAD/NAD(P)-binding" evidence="6">
    <location>
        <begin position="77"/>
        <end position="408"/>
    </location>
</feature>
<accession>A0AAX4P5U9</accession>
<feature type="region of interest" description="Disordered" evidence="5">
    <location>
        <begin position="23"/>
        <end position="69"/>
    </location>
</feature>
<evidence type="ECO:0000259" key="6">
    <source>
        <dbReference type="Pfam" id="PF07992"/>
    </source>
</evidence>
<comment type="cofactor">
    <cofactor evidence="1">
        <name>FAD</name>
        <dbReference type="ChEBI" id="CHEBI:57692"/>
    </cofactor>
</comment>